<comment type="caution">
    <text evidence="2">The sequence shown here is derived from an EMBL/GenBank/DDBJ whole genome shotgun (WGS) entry which is preliminary data.</text>
</comment>
<accession>A0A448XB72</accession>
<organism evidence="2 3">
    <name type="scientific">Protopolystoma xenopodis</name>
    <dbReference type="NCBI Taxonomy" id="117903"/>
    <lineage>
        <taxon>Eukaryota</taxon>
        <taxon>Metazoa</taxon>
        <taxon>Spiralia</taxon>
        <taxon>Lophotrochozoa</taxon>
        <taxon>Platyhelminthes</taxon>
        <taxon>Monogenea</taxon>
        <taxon>Polyopisthocotylea</taxon>
        <taxon>Polystomatidea</taxon>
        <taxon>Polystomatidae</taxon>
        <taxon>Protopolystoma</taxon>
    </lineage>
</organism>
<dbReference type="EMBL" id="CAAALY010244601">
    <property type="protein sequence ID" value="VEL32755.1"/>
    <property type="molecule type" value="Genomic_DNA"/>
</dbReference>
<evidence type="ECO:0000313" key="2">
    <source>
        <dbReference type="EMBL" id="VEL32755.1"/>
    </source>
</evidence>
<dbReference type="OrthoDB" id="6021021at2759"/>
<dbReference type="AlphaFoldDB" id="A0A448XB72"/>
<evidence type="ECO:0000313" key="3">
    <source>
        <dbReference type="Proteomes" id="UP000784294"/>
    </source>
</evidence>
<feature type="compositionally biased region" description="Basic and acidic residues" evidence="1">
    <location>
        <begin position="61"/>
        <end position="75"/>
    </location>
</feature>
<keyword evidence="3" id="KW-1185">Reference proteome</keyword>
<gene>
    <name evidence="2" type="ORF">PXEA_LOCUS26195</name>
</gene>
<sequence length="165" mass="18783">MAGGAVAVHESGTYPDIEREGLHVEPGKLNEITYQPVHWHRLNTPVYPCREEPTAMSGQPVDDKDGHRADSAARGRFSDQTDLVTGLELPSHVNLSYPYAFMDLEIPYRYTQAQCILLHAFQMMRHNNENTSAGSNITRQNGFKQWLKYYEKQNLSDVGAYRLEL</sequence>
<protein>
    <submittedName>
        <fullName evidence="2">Uncharacterized protein</fullName>
    </submittedName>
</protein>
<name>A0A448XB72_9PLAT</name>
<evidence type="ECO:0000256" key="1">
    <source>
        <dbReference type="SAM" id="MobiDB-lite"/>
    </source>
</evidence>
<proteinExistence type="predicted"/>
<feature type="region of interest" description="Disordered" evidence="1">
    <location>
        <begin position="52"/>
        <end position="75"/>
    </location>
</feature>
<reference evidence="2" key="1">
    <citation type="submission" date="2018-11" db="EMBL/GenBank/DDBJ databases">
        <authorList>
            <consortium name="Pathogen Informatics"/>
        </authorList>
    </citation>
    <scope>NUCLEOTIDE SEQUENCE</scope>
</reference>
<dbReference type="Proteomes" id="UP000784294">
    <property type="component" value="Unassembled WGS sequence"/>
</dbReference>